<dbReference type="EMBL" id="DACSXJ010000020">
    <property type="protein sequence ID" value="HAT3898867.1"/>
    <property type="molecule type" value="Genomic_DNA"/>
</dbReference>
<dbReference type="Proteomes" id="UP000855471">
    <property type="component" value="Unassembled WGS sequence"/>
</dbReference>
<dbReference type="RefSeq" id="WP_049085668.1">
    <property type="nucleotide sequence ID" value="NZ_JADVEV010000019.1"/>
</dbReference>
<comment type="caution">
    <text evidence="1">The sequence shown here is derived from an EMBL/GenBank/DDBJ whole genome shotgun (WGS) entry which is preliminary data.</text>
</comment>
<accession>A0A8H9QD93</accession>
<proteinExistence type="predicted"/>
<name>A0A8H9QD93_CITFR</name>
<gene>
    <name evidence="1" type="ORF">I9Y29_003322</name>
</gene>
<organism evidence="1">
    <name type="scientific">Citrobacter freundii</name>
    <dbReference type="NCBI Taxonomy" id="546"/>
    <lineage>
        <taxon>Bacteria</taxon>
        <taxon>Pseudomonadati</taxon>
        <taxon>Pseudomonadota</taxon>
        <taxon>Gammaproteobacteria</taxon>
        <taxon>Enterobacterales</taxon>
        <taxon>Enterobacteriaceae</taxon>
        <taxon>Citrobacter</taxon>
        <taxon>Citrobacter freundii complex</taxon>
    </lineage>
</organism>
<protein>
    <submittedName>
        <fullName evidence="1">Uncharacterized protein</fullName>
    </submittedName>
</protein>
<reference evidence="1" key="1">
    <citation type="journal article" date="2018" name="Genome Biol.">
        <title>SKESA: strategic k-mer extension for scrupulous assemblies.</title>
        <authorList>
            <person name="Souvorov A."/>
            <person name="Agarwala R."/>
            <person name="Lipman D.J."/>
        </authorList>
    </citation>
    <scope>NUCLEOTIDE SEQUENCE</scope>
    <source>
        <strain evidence="1">O50</strain>
    </source>
</reference>
<dbReference type="AlphaFoldDB" id="A0A8H9QD93"/>
<reference evidence="1" key="2">
    <citation type="submission" date="2020-09" db="EMBL/GenBank/DDBJ databases">
        <authorList>
            <consortium name="NCBI Pathogen Detection Project"/>
        </authorList>
    </citation>
    <scope>NUCLEOTIDE SEQUENCE</scope>
    <source>
        <strain evidence="1">O50</strain>
    </source>
</reference>
<evidence type="ECO:0000313" key="1">
    <source>
        <dbReference type="EMBL" id="HAT3898867.1"/>
    </source>
</evidence>
<sequence length="74" mass="8547">MFLLNNRDRILKYKDEVILCNPEMIAKVAEMAGCTVEEIEKAVDQYFPSENTTPNKLSIQERIANKVKKESTKQ</sequence>